<feature type="region of interest" description="Disordered" evidence="2">
    <location>
        <begin position="234"/>
        <end position="297"/>
    </location>
</feature>
<feature type="domain" description="WRC" evidence="3">
    <location>
        <begin position="188"/>
        <end position="232"/>
    </location>
</feature>
<evidence type="ECO:0000313" key="4">
    <source>
        <dbReference type="EnsemblPlants" id="Pp3c22_6940V3.5"/>
    </source>
</evidence>
<dbReference type="EMBL" id="ABEU02000022">
    <property type="status" value="NOT_ANNOTATED_CDS"/>
    <property type="molecule type" value="Genomic_DNA"/>
</dbReference>
<dbReference type="PROSITE" id="PS51667">
    <property type="entry name" value="WRC"/>
    <property type="match status" value="1"/>
</dbReference>
<dbReference type="Proteomes" id="UP000006727">
    <property type="component" value="Chromosome 22"/>
</dbReference>
<accession>A0A7I4CMF5</accession>
<proteinExistence type="predicted"/>
<organism evidence="4 5">
    <name type="scientific">Physcomitrium patens</name>
    <name type="common">Spreading-leaved earth moss</name>
    <name type="synonym">Physcomitrella patens</name>
    <dbReference type="NCBI Taxonomy" id="3218"/>
    <lineage>
        <taxon>Eukaryota</taxon>
        <taxon>Viridiplantae</taxon>
        <taxon>Streptophyta</taxon>
        <taxon>Embryophyta</taxon>
        <taxon>Bryophyta</taxon>
        <taxon>Bryophytina</taxon>
        <taxon>Bryopsida</taxon>
        <taxon>Funariidae</taxon>
        <taxon>Funariales</taxon>
        <taxon>Funariaceae</taxon>
        <taxon>Physcomitrium</taxon>
    </lineage>
</organism>
<name>A0A7I4CMF5_PHYPA</name>
<keyword evidence="1" id="KW-0539">Nucleus</keyword>
<evidence type="ECO:0000259" key="3">
    <source>
        <dbReference type="PROSITE" id="PS51667"/>
    </source>
</evidence>
<feature type="compositionally biased region" description="Acidic residues" evidence="2">
    <location>
        <begin position="254"/>
        <end position="265"/>
    </location>
</feature>
<evidence type="ECO:0000256" key="2">
    <source>
        <dbReference type="SAM" id="MobiDB-lite"/>
    </source>
</evidence>
<reference evidence="4 5" key="1">
    <citation type="journal article" date="2008" name="Science">
        <title>The Physcomitrella genome reveals evolutionary insights into the conquest of land by plants.</title>
        <authorList>
            <person name="Rensing S."/>
            <person name="Lang D."/>
            <person name="Zimmer A."/>
            <person name="Terry A."/>
            <person name="Salamov A."/>
            <person name="Shapiro H."/>
            <person name="Nishiyama T."/>
            <person name="Perroud P.-F."/>
            <person name="Lindquist E."/>
            <person name="Kamisugi Y."/>
            <person name="Tanahashi T."/>
            <person name="Sakakibara K."/>
            <person name="Fujita T."/>
            <person name="Oishi K."/>
            <person name="Shin-I T."/>
            <person name="Kuroki Y."/>
            <person name="Toyoda A."/>
            <person name="Suzuki Y."/>
            <person name="Hashimoto A."/>
            <person name="Yamaguchi K."/>
            <person name="Sugano A."/>
            <person name="Kohara Y."/>
            <person name="Fujiyama A."/>
            <person name="Anterola A."/>
            <person name="Aoki S."/>
            <person name="Ashton N."/>
            <person name="Barbazuk W.B."/>
            <person name="Barker E."/>
            <person name="Bennetzen J."/>
            <person name="Bezanilla M."/>
            <person name="Blankenship R."/>
            <person name="Cho S.H."/>
            <person name="Dutcher S."/>
            <person name="Estelle M."/>
            <person name="Fawcett J.A."/>
            <person name="Gundlach H."/>
            <person name="Hanada K."/>
            <person name="Heyl A."/>
            <person name="Hicks K.A."/>
            <person name="Hugh J."/>
            <person name="Lohr M."/>
            <person name="Mayer K."/>
            <person name="Melkozernov A."/>
            <person name="Murata T."/>
            <person name="Nelson D."/>
            <person name="Pils B."/>
            <person name="Prigge M."/>
            <person name="Reiss B."/>
            <person name="Renner T."/>
            <person name="Rombauts S."/>
            <person name="Rushton P."/>
            <person name="Sanderfoot A."/>
            <person name="Schween G."/>
            <person name="Shiu S.-H."/>
            <person name="Stueber K."/>
            <person name="Theodoulou F.L."/>
            <person name="Tu H."/>
            <person name="Van de Peer Y."/>
            <person name="Verrier P.J."/>
            <person name="Waters E."/>
            <person name="Wood A."/>
            <person name="Yang L."/>
            <person name="Cove D."/>
            <person name="Cuming A."/>
            <person name="Hasebe M."/>
            <person name="Lucas S."/>
            <person name="Mishler D.B."/>
            <person name="Reski R."/>
            <person name="Grigoriev I."/>
            <person name="Quatrano R.S."/>
            <person name="Boore J.L."/>
        </authorList>
    </citation>
    <scope>NUCLEOTIDE SEQUENCE [LARGE SCALE GENOMIC DNA]</scope>
    <source>
        <strain evidence="4 5">cv. Gransden 2004</strain>
    </source>
</reference>
<dbReference type="Gramene" id="Pp3c22_6940V3.5">
    <property type="protein sequence ID" value="Pp3c22_6940V3.5"/>
    <property type="gene ID" value="Pp3c22_6940"/>
</dbReference>
<dbReference type="InterPro" id="IPR014977">
    <property type="entry name" value="WRC_dom"/>
</dbReference>
<dbReference type="AlphaFoldDB" id="A0A7I4CMF5"/>
<dbReference type="PANTHER" id="PTHR34122">
    <property type="entry name" value="EXPRESSED PROTEIN-RELATED"/>
    <property type="match status" value="1"/>
</dbReference>
<evidence type="ECO:0000313" key="5">
    <source>
        <dbReference type="Proteomes" id="UP000006727"/>
    </source>
</evidence>
<evidence type="ECO:0000256" key="1">
    <source>
        <dbReference type="ARBA" id="ARBA00023242"/>
    </source>
</evidence>
<feature type="region of interest" description="Disordered" evidence="2">
    <location>
        <begin position="171"/>
        <end position="192"/>
    </location>
</feature>
<gene>
    <name evidence="4" type="primary">LOC112274634</name>
</gene>
<reference evidence="4 5" key="2">
    <citation type="journal article" date="2018" name="Plant J.">
        <title>The Physcomitrella patens chromosome-scale assembly reveals moss genome structure and evolution.</title>
        <authorList>
            <person name="Lang D."/>
            <person name="Ullrich K.K."/>
            <person name="Murat F."/>
            <person name="Fuchs J."/>
            <person name="Jenkins J."/>
            <person name="Haas F.B."/>
            <person name="Piednoel M."/>
            <person name="Gundlach H."/>
            <person name="Van Bel M."/>
            <person name="Meyberg R."/>
            <person name="Vives C."/>
            <person name="Morata J."/>
            <person name="Symeonidi A."/>
            <person name="Hiss M."/>
            <person name="Muchero W."/>
            <person name="Kamisugi Y."/>
            <person name="Saleh O."/>
            <person name="Blanc G."/>
            <person name="Decker E.L."/>
            <person name="van Gessel N."/>
            <person name="Grimwood J."/>
            <person name="Hayes R.D."/>
            <person name="Graham S.W."/>
            <person name="Gunter L.E."/>
            <person name="McDaniel S.F."/>
            <person name="Hoernstein S.N.W."/>
            <person name="Larsson A."/>
            <person name="Li F.W."/>
            <person name="Perroud P.F."/>
            <person name="Phillips J."/>
            <person name="Ranjan P."/>
            <person name="Rokshar D.S."/>
            <person name="Rothfels C.J."/>
            <person name="Schneider L."/>
            <person name="Shu S."/>
            <person name="Stevenson D.W."/>
            <person name="Thummler F."/>
            <person name="Tillich M."/>
            <person name="Villarreal Aguilar J.C."/>
            <person name="Widiez T."/>
            <person name="Wong G.K."/>
            <person name="Wymore A."/>
            <person name="Zhang Y."/>
            <person name="Zimmer A.D."/>
            <person name="Quatrano R.S."/>
            <person name="Mayer K.F.X."/>
            <person name="Goodstein D."/>
            <person name="Casacuberta J.M."/>
            <person name="Vandepoele K."/>
            <person name="Reski R."/>
            <person name="Cuming A.C."/>
            <person name="Tuskan G.A."/>
            <person name="Maumus F."/>
            <person name="Salse J."/>
            <person name="Schmutz J."/>
            <person name="Rensing S.A."/>
        </authorList>
    </citation>
    <scope>NUCLEOTIDE SEQUENCE [LARGE SCALE GENOMIC DNA]</scope>
    <source>
        <strain evidence="4 5">cv. Gransden 2004</strain>
    </source>
</reference>
<dbReference type="PANTHER" id="PTHR34122:SF4">
    <property type="entry name" value="WRC DOMAIN-CONTAINING PROTEIN"/>
    <property type="match status" value="1"/>
</dbReference>
<protein>
    <recommendedName>
        <fullName evidence="3">WRC domain-containing protein</fullName>
    </recommendedName>
</protein>
<sequence length="297" mass="33350">MHFWELEVKEVDNLDVGRHGDGDVHDFAQDLHEAHNNPLFSKRRKVKSTRYTEFSEEMINMSTPHNTKADKRSRNTEKYIEEDNADYVSTVANSKEALIASIFFVFDTLGKNGLTASEVVAIMLEQNLPGLKEGGARHTVQVANVLRRSRHFISIGNKQYLPCSVAEVPKQEAKKQGHSRNGQSSKSKQGRADCKLYDGSGWHCPRQAQHAFSLCLHHLDMINRPFGKMSVTPSIKGSPVHVREVSNSQRVESEESESDPGENEDIGPAAIARWGKDRTPGSMPNQKRKMLSLMSIK</sequence>
<dbReference type="EnsemblPlants" id="Pp3c22_6940V3.5">
    <property type="protein sequence ID" value="Pp3c22_6940V3.5"/>
    <property type="gene ID" value="Pp3c22_6940"/>
</dbReference>
<keyword evidence="5" id="KW-1185">Reference proteome</keyword>
<reference evidence="4" key="3">
    <citation type="submission" date="2020-12" db="UniProtKB">
        <authorList>
            <consortium name="EnsemblPlants"/>
        </authorList>
    </citation>
    <scope>IDENTIFICATION</scope>
</reference>